<dbReference type="OMA" id="PRAFISC"/>
<dbReference type="EMBL" id="JNVN01000654">
    <property type="protein sequence ID" value="KHJ34838.1"/>
    <property type="molecule type" value="Genomic_DNA"/>
</dbReference>
<dbReference type="GO" id="GO:0006891">
    <property type="term" value="P:intra-Golgi vesicle-mediated transport"/>
    <property type="evidence" value="ECO:0007669"/>
    <property type="project" value="TreeGrafter"/>
</dbReference>
<dbReference type="GO" id="GO:0007030">
    <property type="term" value="P:Golgi organization"/>
    <property type="evidence" value="ECO:0007669"/>
    <property type="project" value="TreeGrafter"/>
</dbReference>
<organism evidence="3 4">
    <name type="scientific">Uncinula necator</name>
    <name type="common">Grape powdery mildew</name>
    <dbReference type="NCBI Taxonomy" id="52586"/>
    <lineage>
        <taxon>Eukaryota</taxon>
        <taxon>Fungi</taxon>
        <taxon>Dikarya</taxon>
        <taxon>Ascomycota</taxon>
        <taxon>Pezizomycotina</taxon>
        <taxon>Leotiomycetes</taxon>
        <taxon>Erysiphales</taxon>
        <taxon>Erysiphaceae</taxon>
        <taxon>Erysiphe</taxon>
    </lineage>
</organism>
<keyword evidence="4" id="KW-1185">Reference proteome</keyword>
<evidence type="ECO:0000256" key="1">
    <source>
        <dbReference type="SAM" id="MobiDB-lite"/>
    </source>
</evidence>
<evidence type="ECO:0000313" key="3">
    <source>
        <dbReference type="EMBL" id="KHJ34838.1"/>
    </source>
</evidence>
<dbReference type="PANTHER" id="PTHR13302">
    <property type="entry name" value="CONSERVED OLIGOMERIC GOLGI COMPLEX COMPONENT 3"/>
    <property type="match status" value="1"/>
</dbReference>
<protein>
    <submittedName>
        <fullName evidence="3">Putative sec34-like family protein</fullName>
    </submittedName>
</protein>
<name>A0A0B1P9D3_UNCNE</name>
<dbReference type="GO" id="GO:0006886">
    <property type="term" value="P:intracellular protein transport"/>
    <property type="evidence" value="ECO:0007669"/>
    <property type="project" value="InterPro"/>
</dbReference>
<gene>
    <name evidence="3" type="ORF">EV44_g1270</name>
</gene>
<reference evidence="3 4" key="1">
    <citation type="journal article" date="2014" name="BMC Genomics">
        <title>Adaptive genomic structural variation in the grape powdery mildew pathogen, Erysiphe necator.</title>
        <authorList>
            <person name="Jones L."/>
            <person name="Riaz S."/>
            <person name="Morales-Cruz A."/>
            <person name="Amrine K.C."/>
            <person name="McGuire B."/>
            <person name="Gubler W.D."/>
            <person name="Walker M.A."/>
            <person name="Cantu D."/>
        </authorList>
    </citation>
    <scope>NUCLEOTIDE SEQUENCE [LARGE SCALE GENOMIC DNA]</scope>
    <source>
        <strain evidence="4">c</strain>
    </source>
</reference>
<evidence type="ECO:0000313" key="4">
    <source>
        <dbReference type="Proteomes" id="UP000030854"/>
    </source>
</evidence>
<dbReference type="InterPro" id="IPR007265">
    <property type="entry name" value="COG_su3"/>
</dbReference>
<dbReference type="OrthoDB" id="296793at2759"/>
<dbReference type="Proteomes" id="UP000030854">
    <property type="component" value="Unassembled WGS sequence"/>
</dbReference>
<proteinExistence type="predicted"/>
<feature type="region of interest" description="Disordered" evidence="1">
    <location>
        <begin position="21"/>
        <end position="43"/>
    </location>
</feature>
<dbReference type="GO" id="GO:0017119">
    <property type="term" value="C:Golgi transport complex"/>
    <property type="evidence" value="ECO:0007669"/>
    <property type="project" value="TreeGrafter"/>
</dbReference>
<sequence>MYDDSWYSFIPNQISTELFDSTHEDSNHDLKESASKQPDDKTCKAESIKSISEIDSKPRAFISCPNVTPIKRSKSYSNFFEAKKLLHHEGTYLSRRSSYVDLSSSTGFSYSSYESFEDDLVEQNLEEYKLYHDHLEMFERHLDKLLVDTNSTLDYLATLSESFRSIDRDTTAFKGKCEDLLADQKRLIILTREIGNALQS</sequence>
<dbReference type="Pfam" id="PF04136">
    <property type="entry name" value="COG3_N"/>
    <property type="match status" value="1"/>
</dbReference>
<dbReference type="GO" id="GO:0006914">
    <property type="term" value="P:autophagy"/>
    <property type="evidence" value="ECO:0007669"/>
    <property type="project" value="TreeGrafter"/>
</dbReference>
<comment type="caution">
    <text evidence="3">The sequence shown here is derived from an EMBL/GenBank/DDBJ whole genome shotgun (WGS) entry which is preliminary data.</text>
</comment>
<dbReference type="GO" id="GO:0016020">
    <property type="term" value="C:membrane"/>
    <property type="evidence" value="ECO:0007669"/>
    <property type="project" value="InterPro"/>
</dbReference>
<accession>A0A0B1P9D3</accession>
<dbReference type="InterPro" id="IPR048320">
    <property type="entry name" value="COG3_N"/>
</dbReference>
<dbReference type="HOGENOM" id="CLU_1367137_0_0_1"/>
<feature type="domain" description="Conserved oligomeric Golgi complex subunit 3 N-terminal" evidence="2">
    <location>
        <begin position="131"/>
        <end position="199"/>
    </location>
</feature>
<dbReference type="AlphaFoldDB" id="A0A0B1P9D3"/>
<dbReference type="PANTHER" id="PTHR13302:SF8">
    <property type="entry name" value="CONSERVED OLIGOMERIC GOLGI COMPLEX SUBUNIT 3"/>
    <property type="match status" value="1"/>
</dbReference>
<dbReference type="STRING" id="52586.A0A0B1P9D3"/>
<dbReference type="GO" id="GO:0005801">
    <property type="term" value="C:cis-Golgi network"/>
    <property type="evidence" value="ECO:0007669"/>
    <property type="project" value="InterPro"/>
</dbReference>
<evidence type="ECO:0000259" key="2">
    <source>
        <dbReference type="Pfam" id="PF04136"/>
    </source>
</evidence>